<feature type="compositionally biased region" description="Polar residues" evidence="1">
    <location>
        <begin position="57"/>
        <end position="77"/>
    </location>
</feature>
<feature type="region of interest" description="Disordered" evidence="1">
    <location>
        <begin position="52"/>
        <end position="79"/>
    </location>
</feature>
<dbReference type="EMBL" id="CAJVPZ010029330">
    <property type="protein sequence ID" value="CAG8733950.1"/>
    <property type="molecule type" value="Genomic_DNA"/>
</dbReference>
<accession>A0A9N9IER4</accession>
<dbReference type="Proteomes" id="UP000789396">
    <property type="component" value="Unassembled WGS sequence"/>
</dbReference>
<feature type="non-terminal residue" evidence="2">
    <location>
        <position position="240"/>
    </location>
</feature>
<keyword evidence="3" id="KW-1185">Reference proteome</keyword>
<evidence type="ECO:0000313" key="3">
    <source>
        <dbReference type="Proteomes" id="UP000789396"/>
    </source>
</evidence>
<feature type="non-terminal residue" evidence="2">
    <location>
        <position position="1"/>
    </location>
</feature>
<gene>
    <name evidence="2" type="ORF">RFULGI_LOCUS12354</name>
</gene>
<protein>
    <submittedName>
        <fullName evidence="2">15655_t:CDS:1</fullName>
    </submittedName>
</protein>
<name>A0A9N9IER4_9GLOM</name>
<proteinExistence type="predicted"/>
<evidence type="ECO:0000313" key="2">
    <source>
        <dbReference type="EMBL" id="CAG8733950.1"/>
    </source>
</evidence>
<dbReference type="OrthoDB" id="2355856at2759"/>
<evidence type="ECO:0000256" key="1">
    <source>
        <dbReference type="SAM" id="MobiDB-lite"/>
    </source>
</evidence>
<dbReference type="AlphaFoldDB" id="A0A9N9IER4"/>
<comment type="caution">
    <text evidence="2">The sequence shown here is derived from an EMBL/GenBank/DDBJ whole genome shotgun (WGS) entry which is preliminary data.</text>
</comment>
<sequence>DFQTARINDRMNQESDIYAESRDHIYNDLEISDLPRLSEADDSEELLNSSLLDTKDGTQTPPHQITGNTSFAQSTASETHESILKASSENLTGLDDAKSLTEDGPKKTIYDWVRTTNALIVVNDKDTEESFLKPIPDISASNSSEHHYWSEFGHRFFSYALQEFAVYKVVEGKCADLLAWSWETGEEIFVGEQAGPPTKPDLTKLSMDSFKLYRELRDCLNVRILNAMKIGDVNYTNRAV</sequence>
<organism evidence="2 3">
    <name type="scientific">Racocetra fulgida</name>
    <dbReference type="NCBI Taxonomy" id="60492"/>
    <lineage>
        <taxon>Eukaryota</taxon>
        <taxon>Fungi</taxon>
        <taxon>Fungi incertae sedis</taxon>
        <taxon>Mucoromycota</taxon>
        <taxon>Glomeromycotina</taxon>
        <taxon>Glomeromycetes</taxon>
        <taxon>Diversisporales</taxon>
        <taxon>Gigasporaceae</taxon>
        <taxon>Racocetra</taxon>
    </lineage>
</organism>
<reference evidence="2" key="1">
    <citation type="submission" date="2021-06" db="EMBL/GenBank/DDBJ databases">
        <authorList>
            <person name="Kallberg Y."/>
            <person name="Tangrot J."/>
            <person name="Rosling A."/>
        </authorList>
    </citation>
    <scope>NUCLEOTIDE SEQUENCE</scope>
    <source>
        <strain evidence="2">IN212</strain>
    </source>
</reference>